<organism evidence="2 3">
    <name type="scientific">Aureibacter tunicatorum</name>
    <dbReference type="NCBI Taxonomy" id="866807"/>
    <lineage>
        <taxon>Bacteria</taxon>
        <taxon>Pseudomonadati</taxon>
        <taxon>Bacteroidota</taxon>
        <taxon>Cytophagia</taxon>
        <taxon>Cytophagales</taxon>
        <taxon>Persicobacteraceae</taxon>
        <taxon>Aureibacter</taxon>
    </lineage>
</organism>
<reference evidence="2" key="1">
    <citation type="submission" date="2023-07" db="EMBL/GenBank/DDBJ databases">
        <title>Genomic Encyclopedia of Type Strains, Phase IV (KMG-IV): sequencing the most valuable type-strain genomes for metagenomic binning, comparative biology and taxonomic classification.</title>
        <authorList>
            <person name="Goeker M."/>
        </authorList>
    </citation>
    <scope>NUCLEOTIDE SEQUENCE</scope>
    <source>
        <strain evidence="2">DSM 26174</strain>
    </source>
</reference>
<evidence type="ECO:0000259" key="1">
    <source>
        <dbReference type="Pfam" id="PF09836"/>
    </source>
</evidence>
<dbReference type="InterPro" id="IPR044922">
    <property type="entry name" value="DUF2063_N_sf"/>
</dbReference>
<accession>A0AAE4BTJ0</accession>
<dbReference type="Proteomes" id="UP001185092">
    <property type="component" value="Unassembled WGS sequence"/>
</dbReference>
<dbReference type="AlphaFoldDB" id="A0AAE4BTJ0"/>
<dbReference type="InterPro" id="IPR018640">
    <property type="entry name" value="DUF2063"/>
</dbReference>
<dbReference type="RefSeq" id="WP_309939405.1">
    <property type="nucleotide sequence ID" value="NZ_AP025305.1"/>
</dbReference>
<evidence type="ECO:0000313" key="2">
    <source>
        <dbReference type="EMBL" id="MDR6239667.1"/>
    </source>
</evidence>
<dbReference type="Pfam" id="PF09836">
    <property type="entry name" value="DUF2063"/>
    <property type="match status" value="1"/>
</dbReference>
<proteinExistence type="predicted"/>
<evidence type="ECO:0000313" key="3">
    <source>
        <dbReference type="Proteomes" id="UP001185092"/>
    </source>
</evidence>
<dbReference type="Gene3D" id="1.10.150.690">
    <property type="entry name" value="DUF2063"/>
    <property type="match status" value="1"/>
</dbReference>
<feature type="domain" description="Putative DNA-binding" evidence="1">
    <location>
        <begin position="6"/>
        <end position="101"/>
    </location>
</feature>
<gene>
    <name evidence="2" type="ORF">HNQ88_002715</name>
</gene>
<comment type="caution">
    <text evidence="2">The sequence shown here is derived from an EMBL/GenBank/DDBJ whole genome shotgun (WGS) entry which is preliminary data.</text>
</comment>
<name>A0AAE4BTJ0_9BACT</name>
<keyword evidence="3" id="KW-1185">Reference proteome</keyword>
<sequence length="264" mass="31069">MELEDLQKWMQESILQPSSVNISDAGQTINSTENFQVLERLNVYQRSYLGRLKECMKSQFSALSFALGESLFDMFSEEYLKSYPSGSYTLNNLGDSFVQYLENSRPDKDKKEKEDWPDFIIELARFEWALNRIFDMVSADSIDVYTNEGMHEFKLNDVLITFQSKFPICQYYKQYCQGTNPDLPFEKKEFSLLVRKDYKLGLFIIDELQYHFLNNLITFGNVETCIENVSSIMDATPELLRDSWNKWKNIWLEQGLLQELNLVE</sequence>
<protein>
    <recommendedName>
        <fullName evidence="1">Putative DNA-binding domain-containing protein</fullName>
    </recommendedName>
</protein>
<dbReference type="EMBL" id="JAVDQD010000003">
    <property type="protein sequence ID" value="MDR6239667.1"/>
    <property type="molecule type" value="Genomic_DNA"/>
</dbReference>